<evidence type="ECO:0000259" key="6">
    <source>
        <dbReference type="Pfam" id="PF00251"/>
    </source>
</evidence>
<comment type="caution">
    <text evidence="8">The sequence shown here is derived from an EMBL/GenBank/DDBJ whole genome shotgun (WGS) entry which is preliminary data.</text>
</comment>
<gene>
    <name evidence="8" type="ORF">IAC59_03555</name>
</gene>
<dbReference type="AlphaFoldDB" id="A0A9D1LQP5"/>
<feature type="domain" description="Glycosyl hydrolase family 32 C-terminal" evidence="7">
    <location>
        <begin position="354"/>
        <end position="469"/>
    </location>
</feature>
<dbReference type="EC" id="3.2.1.26" evidence="2"/>
<protein>
    <recommendedName>
        <fullName evidence="2">beta-fructofuranosidase</fullName>
        <ecNumber evidence="2">3.2.1.26</ecNumber>
    </recommendedName>
</protein>
<keyword evidence="4 5" id="KW-0326">Glycosidase</keyword>
<evidence type="ECO:0000313" key="8">
    <source>
        <dbReference type="EMBL" id="HIU46319.1"/>
    </source>
</evidence>
<evidence type="ECO:0000256" key="4">
    <source>
        <dbReference type="ARBA" id="ARBA00023295"/>
    </source>
</evidence>
<dbReference type="PANTHER" id="PTHR43101:SF1">
    <property type="entry name" value="BETA-FRUCTOSIDASE"/>
    <property type="match status" value="1"/>
</dbReference>
<dbReference type="InterPro" id="IPR013148">
    <property type="entry name" value="Glyco_hydro_32_N"/>
</dbReference>
<dbReference type="InterPro" id="IPR051214">
    <property type="entry name" value="GH32_Enzymes"/>
</dbReference>
<comment type="similarity">
    <text evidence="1 5">Belongs to the glycosyl hydrolase 32 family.</text>
</comment>
<dbReference type="GO" id="GO:0005975">
    <property type="term" value="P:carbohydrate metabolic process"/>
    <property type="evidence" value="ECO:0007669"/>
    <property type="project" value="InterPro"/>
</dbReference>
<evidence type="ECO:0000256" key="2">
    <source>
        <dbReference type="ARBA" id="ARBA00012758"/>
    </source>
</evidence>
<dbReference type="Proteomes" id="UP000824123">
    <property type="component" value="Unassembled WGS sequence"/>
</dbReference>
<dbReference type="CDD" id="cd08996">
    <property type="entry name" value="GH32_FFase"/>
    <property type="match status" value="1"/>
</dbReference>
<feature type="domain" description="Glycosyl hydrolase family 32 N-terminal" evidence="6">
    <location>
        <begin position="28"/>
        <end position="328"/>
    </location>
</feature>
<dbReference type="GO" id="GO:0004564">
    <property type="term" value="F:beta-fructofuranosidase activity"/>
    <property type="evidence" value="ECO:0007669"/>
    <property type="project" value="UniProtKB-EC"/>
</dbReference>
<proteinExistence type="inferred from homology"/>
<reference evidence="8" key="1">
    <citation type="submission" date="2020-10" db="EMBL/GenBank/DDBJ databases">
        <authorList>
            <person name="Gilroy R."/>
        </authorList>
    </citation>
    <scope>NUCLEOTIDE SEQUENCE</scope>
    <source>
        <strain evidence="8">ChiSxjej2B14-8506</strain>
    </source>
</reference>
<evidence type="ECO:0000313" key="9">
    <source>
        <dbReference type="Proteomes" id="UP000824123"/>
    </source>
</evidence>
<dbReference type="InterPro" id="IPR018053">
    <property type="entry name" value="Glyco_hydro_32_AS"/>
</dbReference>
<evidence type="ECO:0000259" key="7">
    <source>
        <dbReference type="Pfam" id="PF08244"/>
    </source>
</evidence>
<dbReference type="Pfam" id="PF08244">
    <property type="entry name" value="Glyco_hydro_32C"/>
    <property type="match status" value="1"/>
</dbReference>
<keyword evidence="3 5" id="KW-0378">Hydrolase</keyword>
<dbReference type="PROSITE" id="PS00609">
    <property type="entry name" value="GLYCOSYL_HYDROL_F32"/>
    <property type="match status" value="1"/>
</dbReference>
<dbReference type="EMBL" id="DVNK01000025">
    <property type="protein sequence ID" value="HIU46319.1"/>
    <property type="molecule type" value="Genomic_DNA"/>
</dbReference>
<organism evidence="8 9">
    <name type="scientific">Candidatus Fimadaptatus faecigallinarum</name>
    <dbReference type="NCBI Taxonomy" id="2840814"/>
    <lineage>
        <taxon>Bacteria</taxon>
        <taxon>Bacillati</taxon>
        <taxon>Bacillota</taxon>
        <taxon>Clostridia</taxon>
        <taxon>Eubacteriales</taxon>
        <taxon>Candidatus Fimadaptatus</taxon>
    </lineage>
</organism>
<dbReference type="SMART" id="SM00640">
    <property type="entry name" value="Glyco_32"/>
    <property type="match status" value="1"/>
</dbReference>
<dbReference type="InterPro" id="IPR001362">
    <property type="entry name" value="Glyco_hydro_32"/>
</dbReference>
<evidence type="ECO:0000256" key="3">
    <source>
        <dbReference type="ARBA" id="ARBA00022801"/>
    </source>
</evidence>
<dbReference type="InterPro" id="IPR013189">
    <property type="entry name" value="Glyco_hydro_32_C"/>
</dbReference>
<dbReference type="SUPFAM" id="SSF49899">
    <property type="entry name" value="Concanavalin A-like lectins/glucanases"/>
    <property type="match status" value="1"/>
</dbReference>
<dbReference type="Pfam" id="PF00251">
    <property type="entry name" value="Glyco_hydro_32N"/>
    <property type="match status" value="1"/>
</dbReference>
<dbReference type="InterPro" id="IPR023296">
    <property type="entry name" value="Glyco_hydro_beta-prop_sf"/>
</dbReference>
<dbReference type="Gene3D" id="2.115.10.20">
    <property type="entry name" value="Glycosyl hydrolase domain, family 43"/>
    <property type="match status" value="1"/>
</dbReference>
<evidence type="ECO:0000256" key="1">
    <source>
        <dbReference type="ARBA" id="ARBA00009902"/>
    </source>
</evidence>
<sequence length="486" mass="53999">MSESIVKAERYIAENRAHVNPMYRPAYHCAPPVGWINDPNGFSYWRGQYHLFCQYYPYKPVWGPMHWGHWVSRDLVHWEWIGVALAPDSPFDDKGCFSGTAVADGDRLLLMYTGVHADADGRVIQEQCIASSTDGIHFEKWSCNPVIGARDLPADGSPVDFRDPRLIKTATGWRAIVANRGARNGRQLSFSSADLVNWKCDGVFLEDIGDMPECPDYFELGGKRVLLSCVINMPQVGLRFPSAQPAVWVLGEERDGRMIVEALEAADNGAEFYAPQTVRTPDGRRVMLGWMHMWQHESPTQYLGHGWCGMYTVPRELTVQSGRVYQQPLRELRELRGGRFGAAGVQVHGETAIPGLEGRHYELDMTLEPDSGGKAQIRLMQTGDEYFEISYDPATRILTCDRSRGGYTMGADGGAEDKPYSQAVVPGGARELRLQVFVDACSVEVFVDGGAVVVSMLNYPKGPAYGIGFAGDFTINELSKWELAGV</sequence>
<name>A0A9D1LQP5_9FIRM</name>
<evidence type="ECO:0000256" key="5">
    <source>
        <dbReference type="RuleBase" id="RU362110"/>
    </source>
</evidence>
<reference evidence="8" key="2">
    <citation type="journal article" date="2021" name="PeerJ">
        <title>Extensive microbial diversity within the chicken gut microbiome revealed by metagenomics and culture.</title>
        <authorList>
            <person name="Gilroy R."/>
            <person name="Ravi A."/>
            <person name="Getino M."/>
            <person name="Pursley I."/>
            <person name="Horton D.L."/>
            <person name="Alikhan N.F."/>
            <person name="Baker D."/>
            <person name="Gharbi K."/>
            <person name="Hall N."/>
            <person name="Watson M."/>
            <person name="Adriaenssens E.M."/>
            <person name="Foster-Nyarko E."/>
            <person name="Jarju S."/>
            <person name="Secka A."/>
            <person name="Antonio M."/>
            <person name="Oren A."/>
            <person name="Chaudhuri R.R."/>
            <person name="La Ragione R."/>
            <person name="Hildebrand F."/>
            <person name="Pallen M.J."/>
        </authorList>
    </citation>
    <scope>NUCLEOTIDE SEQUENCE</scope>
    <source>
        <strain evidence="8">ChiSxjej2B14-8506</strain>
    </source>
</reference>
<dbReference type="InterPro" id="IPR013320">
    <property type="entry name" value="ConA-like_dom_sf"/>
</dbReference>
<dbReference type="SUPFAM" id="SSF75005">
    <property type="entry name" value="Arabinanase/levansucrase/invertase"/>
    <property type="match status" value="1"/>
</dbReference>
<accession>A0A9D1LQP5</accession>
<dbReference type="Gene3D" id="2.60.120.560">
    <property type="entry name" value="Exo-inulinase, domain 1"/>
    <property type="match status" value="1"/>
</dbReference>
<dbReference type="PANTHER" id="PTHR43101">
    <property type="entry name" value="BETA-FRUCTOSIDASE"/>
    <property type="match status" value="1"/>
</dbReference>